<keyword evidence="1" id="KW-0472">Membrane</keyword>
<dbReference type="Gene3D" id="3.30.70.1320">
    <property type="entry name" value="Multidrug efflux transporter AcrB pore domain like"/>
    <property type="match status" value="1"/>
</dbReference>
<dbReference type="Gene3D" id="1.20.1640.10">
    <property type="entry name" value="Multidrug efflux transporter AcrB transmembrane domain"/>
    <property type="match status" value="2"/>
</dbReference>
<dbReference type="Gene3D" id="3.30.70.1440">
    <property type="entry name" value="Multidrug efflux transporter AcrB pore domain"/>
    <property type="match status" value="1"/>
</dbReference>
<feature type="transmembrane region" description="Helical" evidence="1">
    <location>
        <begin position="361"/>
        <end position="380"/>
    </location>
</feature>
<sequence>MPNLPDNPKPHVLDRLVGYSLQGGLPLLVFVLSIALGVLALLLTPREEEPQIVVPMANVLVSAPGLSAVQIENQVTQPLEKLLTQISGVENVYSRTVNGQTIVTLRFFVGEDREDALLNVYSKLYSNQDKIPAVVANWLVKPVEVDDVPIVIAGLWSSQPDLYGDYELRRFADELTVELQQIKDTNQINVIGGRLRSLRVLLNPQSLAARHTTALDVVAAIRGANQLLDAGIVSANNTTIRLEAGDFLTAGEQLGKLVVNRIDGVPVYLTDVADIQDGPAEPDHYNWLGFAPAHPLANEFEDDYPLVTLAVAKKRGANAVTLAANIHKKLGELSRTLLPPEVHVEVLRDYGQTANDKVNDLVSSLGFAIATVVLFIGIFLGWRPALVVGLAIPICYGATLLLDMAFGYTINRVTLFALILALGLLVDDPITGIDNIERFMRQGSGIPHERIVAAMAEIRPALLMSTLTIILAFIPLAFITGMMGPYMAPMAFNVPVAVMLSTVVAFIVTPWLAAKALKPSREVAEDNAASGLYARMVAPCIANRRAAWYLILLMLVLFVITAMLPVLRMVPLKLLPFDNKDEMQIIIDMPERASLEQTAAVTRQAAQLAAQLPEIAARAAYVGLPSPIDFNGLVRQYDYRLAPNLADIRLTLAPKARREHQSHPILMRLRALLAPLNTDDVSVKVVEVPPGPPVISTLVAELYGRTLTPYAQLRQAAGVVMRRLAQEPFVVDIDSSVESAQTRWRFVTNKEKAALSGIDTQNIAQTLSLANRGATAGYFNQEREIHPVPIQVRLPAAARDSRQAFGELPLRVQSRAGPAMISLAELGEFVESPADQAIYHKDLKPVVYVMAELEGRTPAEVIADVAADLHGADASAAHWTQRTFFNSGGGIPWQLPDGVSLNWGGEGEWKVTVEVFRDMGLAFAFALLGIFFVLRLQTASTSLSLIIMSAIPLTVIGIMPGFWLLNQFGERSIDGSPEPVLFTATAMIGMIALAGIVVRNSLILVEFITQARNEGLALRDALLQAGSVRMRPVLLTAGTTLLGNIVIVLDPVFSGLAIAIIFGIIGSTLFTLFAIPAVYYLIYSGSEA</sequence>
<feature type="transmembrane region" description="Helical" evidence="1">
    <location>
        <begin position="1055"/>
        <end position="1082"/>
    </location>
</feature>
<dbReference type="SUPFAM" id="SSF82693">
    <property type="entry name" value="Multidrug efflux transporter AcrB pore domain, PN1, PN2, PC1 and PC2 subdomains"/>
    <property type="match status" value="3"/>
</dbReference>
<dbReference type="RefSeq" id="WP_256602513.1">
    <property type="nucleotide sequence ID" value="NZ_JANIBJ010000019.1"/>
</dbReference>
<feature type="transmembrane region" description="Helical" evidence="1">
    <location>
        <begin position="985"/>
        <end position="1009"/>
    </location>
</feature>
<dbReference type="EMBL" id="JANIBJ010000019">
    <property type="protein sequence ID" value="MCQ8104712.1"/>
    <property type="molecule type" value="Genomic_DNA"/>
</dbReference>
<dbReference type="PRINTS" id="PR00702">
    <property type="entry name" value="ACRIFLAVINRP"/>
</dbReference>
<keyword evidence="3" id="KW-1185">Reference proteome</keyword>
<keyword evidence="1" id="KW-1133">Transmembrane helix</keyword>
<dbReference type="Gene3D" id="3.30.70.1430">
    <property type="entry name" value="Multidrug efflux transporter AcrB pore domain"/>
    <property type="match status" value="2"/>
</dbReference>
<dbReference type="PANTHER" id="PTHR32063:SF16">
    <property type="entry name" value="CATION EFFLUX SYSTEM (ACRB_ACRD_ACRF FAMILY)"/>
    <property type="match status" value="1"/>
</dbReference>
<feature type="transmembrane region" description="Helical" evidence="1">
    <location>
        <begin position="386"/>
        <end position="406"/>
    </location>
</feature>
<feature type="transmembrane region" description="Helical" evidence="1">
    <location>
        <begin position="20"/>
        <end position="43"/>
    </location>
</feature>
<dbReference type="SUPFAM" id="SSF82866">
    <property type="entry name" value="Multidrug efflux transporter AcrB transmembrane domain"/>
    <property type="match status" value="2"/>
</dbReference>
<accession>A0ABT1TGY2</accession>
<protein>
    <submittedName>
        <fullName evidence="2">Efflux RND transporter permease subunit</fullName>
    </submittedName>
</protein>
<organism evidence="2 3">
    <name type="scientific">Methylomonas subterranea</name>
    <dbReference type="NCBI Taxonomy" id="2952225"/>
    <lineage>
        <taxon>Bacteria</taxon>
        <taxon>Pseudomonadati</taxon>
        <taxon>Pseudomonadota</taxon>
        <taxon>Gammaproteobacteria</taxon>
        <taxon>Methylococcales</taxon>
        <taxon>Methylococcaceae</taxon>
        <taxon>Methylomonas</taxon>
    </lineage>
</organism>
<feature type="transmembrane region" description="Helical" evidence="1">
    <location>
        <begin position="919"/>
        <end position="936"/>
    </location>
</feature>
<comment type="caution">
    <text evidence="2">The sequence shown here is derived from an EMBL/GenBank/DDBJ whole genome shotgun (WGS) entry which is preliminary data.</text>
</comment>
<feature type="transmembrane region" description="Helical" evidence="1">
    <location>
        <begin position="461"/>
        <end position="484"/>
    </location>
</feature>
<feature type="transmembrane region" description="Helical" evidence="1">
    <location>
        <begin position="943"/>
        <end position="965"/>
    </location>
</feature>
<dbReference type="PANTHER" id="PTHR32063">
    <property type="match status" value="1"/>
</dbReference>
<reference evidence="2 3" key="1">
    <citation type="submission" date="2022-07" db="EMBL/GenBank/DDBJ databases">
        <title>Methylomonas rivi sp. nov., Methylomonas rosea sp. nov., Methylomonas aureus sp. nov. and Methylomonas subterranea sp. nov., four novel methanotrophs isolated from a freshwater creek and the deep terrestrial subsurface.</title>
        <authorList>
            <person name="Abin C."/>
            <person name="Sankaranarayanan K."/>
            <person name="Garner C."/>
            <person name="Sindelar R."/>
            <person name="Kotary K."/>
            <person name="Garner R."/>
            <person name="Barclay S."/>
            <person name="Lawson P."/>
            <person name="Krumholz L."/>
        </authorList>
    </citation>
    <scope>NUCLEOTIDE SEQUENCE [LARGE SCALE GENOMIC DNA]</scope>
    <source>
        <strain evidence="2 3">SURF-2</strain>
    </source>
</reference>
<dbReference type="Gene3D" id="3.30.2090.10">
    <property type="entry name" value="Multidrug efflux transporter AcrB TolC docking domain, DN and DC subdomains"/>
    <property type="match status" value="2"/>
</dbReference>
<dbReference type="InterPro" id="IPR027463">
    <property type="entry name" value="AcrB_DN_DC_subdom"/>
</dbReference>
<feature type="transmembrane region" description="Helical" evidence="1">
    <location>
        <begin position="490"/>
        <end position="513"/>
    </location>
</feature>
<evidence type="ECO:0000256" key="1">
    <source>
        <dbReference type="SAM" id="Phobius"/>
    </source>
</evidence>
<dbReference type="InterPro" id="IPR001036">
    <property type="entry name" value="Acrflvin-R"/>
</dbReference>
<keyword evidence="1" id="KW-0812">Transmembrane</keyword>
<gene>
    <name evidence="2" type="ORF">NP590_11395</name>
</gene>
<feature type="transmembrane region" description="Helical" evidence="1">
    <location>
        <begin position="546"/>
        <end position="567"/>
    </location>
</feature>
<evidence type="ECO:0000313" key="2">
    <source>
        <dbReference type="EMBL" id="MCQ8104712.1"/>
    </source>
</evidence>
<evidence type="ECO:0000313" key="3">
    <source>
        <dbReference type="Proteomes" id="UP001524499"/>
    </source>
</evidence>
<dbReference type="SUPFAM" id="SSF82714">
    <property type="entry name" value="Multidrug efflux transporter AcrB TolC docking domain, DN and DC subdomains"/>
    <property type="match status" value="2"/>
</dbReference>
<proteinExistence type="predicted"/>
<feature type="transmembrane region" description="Helical" evidence="1">
    <location>
        <begin position="1030"/>
        <end position="1049"/>
    </location>
</feature>
<dbReference type="Proteomes" id="UP001524499">
    <property type="component" value="Unassembled WGS sequence"/>
</dbReference>
<name>A0ABT1TGY2_9GAMM</name>
<dbReference type="Pfam" id="PF00873">
    <property type="entry name" value="ACR_tran"/>
    <property type="match status" value="1"/>
</dbReference>